<feature type="compositionally biased region" description="Acidic residues" evidence="1">
    <location>
        <begin position="2654"/>
        <end position="2664"/>
    </location>
</feature>
<dbReference type="EMBL" id="FN649137">
    <property type="protein sequence ID" value="CBN73996.1"/>
    <property type="molecule type" value="Genomic_DNA"/>
</dbReference>
<feature type="region of interest" description="Disordered" evidence="1">
    <location>
        <begin position="1070"/>
        <end position="1089"/>
    </location>
</feature>
<feature type="compositionally biased region" description="Polar residues" evidence="1">
    <location>
        <begin position="3436"/>
        <end position="3452"/>
    </location>
</feature>
<feature type="compositionally biased region" description="Gly residues" evidence="1">
    <location>
        <begin position="3123"/>
        <end position="3137"/>
    </location>
</feature>
<feature type="region of interest" description="Disordered" evidence="1">
    <location>
        <begin position="3434"/>
        <end position="3514"/>
    </location>
</feature>
<dbReference type="PANTHER" id="PTHR12239">
    <property type="entry name" value="PROTEIN CBG20215-RELATED"/>
    <property type="match status" value="1"/>
</dbReference>
<feature type="compositionally biased region" description="Polar residues" evidence="1">
    <location>
        <begin position="3144"/>
        <end position="3166"/>
    </location>
</feature>
<dbReference type="PANTHER" id="PTHR12239:SF41">
    <property type="entry name" value="MEMBRANE ASSOCIATED PROTEIN, PUTATIVE-RELATED"/>
    <property type="match status" value="1"/>
</dbReference>
<feature type="compositionally biased region" description="Low complexity" evidence="1">
    <location>
        <begin position="1753"/>
        <end position="1769"/>
    </location>
</feature>
<dbReference type="InParanoid" id="D8LTU9"/>
<feature type="compositionally biased region" description="Basic and acidic residues" evidence="1">
    <location>
        <begin position="2191"/>
        <end position="2211"/>
    </location>
</feature>
<name>D8LTU9_ECTSI</name>
<dbReference type="Gene3D" id="2.130.10.10">
    <property type="entry name" value="YVTN repeat-like/Quinoprotein amine dehydrogenase"/>
    <property type="match status" value="1"/>
</dbReference>
<feature type="compositionally biased region" description="Gly residues" evidence="1">
    <location>
        <begin position="2180"/>
        <end position="2190"/>
    </location>
</feature>
<feature type="compositionally biased region" description="Low complexity" evidence="1">
    <location>
        <begin position="995"/>
        <end position="1010"/>
    </location>
</feature>
<feature type="compositionally biased region" description="Basic and acidic residues" evidence="1">
    <location>
        <begin position="727"/>
        <end position="740"/>
    </location>
</feature>
<feature type="region of interest" description="Disordered" evidence="1">
    <location>
        <begin position="854"/>
        <end position="878"/>
    </location>
</feature>
<sequence>MEILEIDADSGLVVGLNGTEAFLWRLPPLHQTSGDVPMRGSVGEVEVPTLPNTSLGGDANGGFEGRRYQYLGSMPDLHSSEVTAIGVREPLLATGLANGRIFLWRINASSSCSLKRIVLAVFDAHDAFPILTLRLLRSCGASDQGVTSPSSPAAPGVDELKSSKGVDASSGVINNGRGGSSEDWSIISGGGDGTVAHLSVVGLASAREAASGVAEAGVELRMIGDYEASRKTRSAHYTSVSATSGDRVGNGRFAANRRPGVSHIMAIRLSAGEEAGVFGSGVDTRRAAADTTGRGTSLCTGKGGENFQAPAKGSSWAEVIASARGKSGGGGSGRDFCVAVSGGLISVLEVVEPLQHVGWVGRETTADLTAGVYGGGGKKREVARMMRVPSVWRSAREEDIDCAADDFMVMCDDGWFGWYHGYHGRFELVSRLTLTAPGGSHFAEATAAGSDTTCFAVCPIPAVGRNTSANDSVVSCKYAFNAGAPESARIVVGYSDGSIACASLPAPSSSTNHPLPTFGTGSRHHERERGERTVRRLRRAGGGGGGGDGGGGAAIEAAITALCPLSAPLVVAGDSDGRLALWTTSSALPPDGSPLLWEDRNAHRGVVIAIERVKESTPSTPASGLSCNGSTHAAHRTSRPREWVVSVGSGGEIRVWNVPSRWPGGAAVGRGRDTGGGLEFRATLLTNSSICSFSCALLLPLGDACIGDGGGINGCGGNGGFGQVQCEDHEREKSQEQGEKRRCRSGARPGAGQAEATGGRLYCVAGSDNGFVQAWELSLDGEEGVGGQPLWSQKTHDAAVTKMDMWELYPSDPDGPKARKTTGLNISSSTTTSVPEIHAKGPREALVVHHKKEKENNAGLESNEAPPPSPPHCQAVGKGGRRGAAKLVENSVTECLVLSAALDRTLCVFRARHGRALHLLRRLNVPCSPRGLPGALFVGIPVERASEGVTGTQLKSKAGAASSATGGPGGASGADSHGERGTKRVRPEARDSGIRGQPGPQRQRPGVGMLKNKKLKNGGGRCGGGDDNGDGFVATQQAVNSLGASSTGTTKDGFAGNAGRWQQRLGITVEGESSGPGENGGDEGAPPHEATTARELMEDTALREAFAARGRHKKSPVLAREVKATLKAWSPGVMEACSRADFSAAMGDLTSRETVSFQRVCEIAAAVLEATGGVATRRAAGQEIGCTSVAASSTIASRQGNNARRRDHHPLLSAKQCDSGSRPARYRNMAKFKTRLQYNSMGERVVVRVAVDDIDAFAARSRQGPHLAQDQRKQQHRQGFDGGAGGWDPQAAQPDVCGSEDKVIARSCPTLILTLRQVVDHMYSEDDLDSLARPSRATAANLGCVPAGLRGVWSRQGSCMFSSWSASHHAERPADQLPAEGTDGTAEVMGEGECVRLVREVLDGRAAAREAALMACRRLGRCAPDSHAIVVDDGIYSENSRGEKCDASACFDLEEDTSCCPASRVETLGVALYRDFRRRYGLQRTAEERVAGLLGAVLEHGPASPVLRLFARMVGAPAGASGEGRWPSQTPSEDANLGLEPQLVNLVTAARHWLITRGFMTTDGPWAGVGENGKTMRDSGFGIGWRTTIVARTHAAMCASALLTPGWGAGHQIMGAAEQKLASTTNDGLFGRRAMAGHSFLLAKARDINAGASAAATEHEQDAAQVGRKTTTERSLESLLDTVSKSPPSLLAAPASGEYYRTRIASSGDNSGRGIKGVGSGDFRGNQAGDAHAEGEPVVPNQNNDDDDEDHSSNNNSSSSKNFPASNNNPPDTEEQDGGGAKGTRFRNRENELGEGGKVLQRLKPLLDNFILEDTQRTGTLPAADFRRVLCEGHGGLWPGLGTSVRSDIGFVLIPEESAAEFIDPRLTSPENDAARALVRRFMDVFDGQACYLDVWITLYHAVFRTGKIVPFTELPSICEMQLRGADTEHWQALLEYLETAGIGDASPKHCISERSSGGGGEREDWPVGVRALSSKGQPSGSTLDHSGRDAFKQEGGGCASSHVSTMARGSSTPVLGLLRTAINGGAASSHTVTAGTSARRPRPSTATKTAPATAKPVKGPVEWPRAGWGPGSLTVSRPPRAAGPSGTTLPTAAVTLALNPLGIHGGEGVGVCGAAEVLGELGLESEGVRVGGGGVVADGPACVGGGGILEEGNPTRSPHHSRAQIQLQFSSQPLAGEGSWDGGGGADGRGGGREGRQEAENDISVIRDEDVPGDEGNGGDHSRKNNRGVDWSEDAPHSGYDQDRYPSQQAHPSRFDEDSMSGGVLLYNLDCGTLEPPSPQPPSPEQQGGGRDNVGTERGQQSTGVGRRKKRREKRTMTSLYVRCPFLDPVKSKHAYRVPRGRRLNAPPPMPIFREAVDSASMAAQLYSSIASVKAKKAAADSAVHAERQQDLGSRGRKDKNRNRHRDAGGGTGGPLELHFPQSLKEATLREGSSQSRERRHDTAGRYTPGPGGGGGRGGEEAHMAAAEDRESWTGQRQRRKSTDVGAASSEPPAAGDIEAALLASAVDDNLSIEGRRGFVLAGTATGKRVVSPKASRSPPHTRGGGVGRRLQSPGFTPPRSRESPTRPLTAASAEPGNTSPATKEATASGTVNEQDPSDSKAPNVDGEPPAGKAPPPRAAGQTRRARGRGRRGSAGRRGRERGRGRRGPETTGDSDDDSDDDGQGGSGVDAKKASQQRMIEAMMAEQAAKRRASGDAMKRLIAEEEERKRLRKAEEDAERIAQEKAKQELEERQRRELEERRKALAKKRADLEEKNRRLEEERLKKEAERQAADQARREANEVRRQQEAARKAEEERVAREEDARLAKEEEEKLKREEDERLAEAEEALKRAAVERERAREAGEQQRMTQHDEDIDIVLRANVAIAQEEAKLEREAEAVREAEELERVAQDAKRKHACLLMSKADEESALWNERWQMEDAVVKVELQEVKKKKKRARSRVVRDEHGNPVDIRLWEMECTAQTDFAGRLVQQECYVDGSGGYTFDPRDVFQGEGGGIGGRGGGRGDGTTLPDAAGTSAEGGTEGQEEGTSDGEDETCLDAEGLLERERRWMEGIFAASRPDDLSCLFQDSTGSGKNNPDAFFPMVLSERVAWPEYMNMVKAALVAQADAIIKQGVALEASSGTRGGNGACDVNGGGSDEGRTRAVTSSSENITAVLNPSQRLQTPGNAPEFVAQGGHGSGGGSDIVRGEQQQRSTARKAENTRDPSGVVAAAGAAESINGAYPPPMAPPSHRYEQRAAAGTGAEMKIRPVKLGRTVRGTTGVGPESRAFFRFDLPSTGVIVTVVLEVADGDPEIMVTRGVLPSLGQDEAARDGSDVSGWKSSSTQRDLHVVKIFPRDTNYGPGEYFVGIVSRGNPSRFRLRVSAASPADEISTHMRTATAIVDNLAVMSNMDPHRLVKDFVGARLEAEETLRKQRAAALLDRVVDSPEVALDASHRNSLQLDETISGRQPQDQGLLEQHQRPDSSSGSEQHSLRPGPAEDSSPASDARHHVVSSAVTPSPSAGDETPRSGASARDLCNEGALQTDGEQRLLGAAPVALTALRQRERALASPVAVLDDRMARARPTGLLATVRPASVSVSTLVSHSAPVPAVGLTCFDRSSDEDVVDDAAGRVVAFGAELRGNAAVASNEAAVAATHGRYLYGQRRRRMSVPLLASLAGGDEDAGALGSGARAREMRRPWTTPNSEGEAEVIMREEREEDSSRGGVTVRPFRHSRTSGVADVYVVIGVRSGIEIGAGGSAGGA</sequence>
<accession>D8LTU9</accession>
<feature type="compositionally biased region" description="Basic residues" evidence="1">
    <location>
        <begin position="2625"/>
        <end position="2647"/>
    </location>
</feature>
<feature type="compositionally biased region" description="Low complexity" evidence="1">
    <location>
        <begin position="2044"/>
        <end position="2057"/>
    </location>
</feature>
<feature type="region of interest" description="Disordered" evidence="1">
    <location>
        <begin position="1261"/>
        <end position="1291"/>
    </location>
</feature>
<feature type="compositionally biased region" description="Gly residues" evidence="1">
    <location>
        <begin position="1017"/>
        <end position="1026"/>
    </location>
</feature>
<feature type="compositionally biased region" description="Low complexity" evidence="1">
    <location>
        <begin position="3492"/>
        <end position="3502"/>
    </location>
</feature>
<feature type="region of interest" description="Disordered" evidence="1">
    <location>
        <begin position="1653"/>
        <end position="1797"/>
    </location>
</feature>
<feature type="region of interest" description="Disordered" evidence="1">
    <location>
        <begin position="2029"/>
        <end position="2088"/>
    </location>
</feature>
<feature type="region of interest" description="Disordered" evidence="1">
    <location>
        <begin position="144"/>
        <end position="163"/>
    </location>
</feature>
<feature type="region of interest" description="Disordered" evidence="1">
    <location>
        <begin position="2381"/>
        <end position="2496"/>
    </location>
</feature>
<dbReference type="InterPro" id="IPR015943">
    <property type="entry name" value="WD40/YVTN_repeat-like_dom_sf"/>
</dbReference>
<keyword evidence="3" id="KW-1185">Reference proteome</keyword>
<feature type="compositionally biased region" description="Gly residues" evidence="1">
    <location>
        <begin position="2992"/>
        <end position="3006"/>
    </location>
</feature>
<feature type="region of interest" description="Disordered" evidence="1">
    <location>
        <begin position="948"/>
        <end position="1029"/>
    </location>
</feature>
<feature type="compositionally biased region" description="Polar residues" evidence="1">
    <location>
        <begin position="2577"/>
        <end position="2596"/>
    </location>
</feature>
<feature type="region of interest" description="Disordered" evidence="1">
    <location>
        <begin position="2991"/>
        <end position="3035"/>
    </location>
</feature>
<organism evidence="2 3">
    <name type="scientific">Ectocarpus siliculosus</name>
    <name type="common">Brown alga</name>
    <name type="synonym">Conferva siliculosa</name>
    <dbReference type="NCBI Taxonomy" id="2880"/>
    <lineage>
        <taxon>Eukaryota</taxon>
        <taxon>Sar</taxon>
        <taxon>Stramenopiles</taxon>
        <taxon>Ochrophyta</taxon>
        <taxon>PX clade</taxon>
        <taxon>Phaeophyceae</taxon>
        <taxon>Ectocarpales</taxon>
        <taxon>Ectocarpaceae</taxon>
        <taxon>Ectocarpus</taxon>
    </lineage>
</organism>
<dbReference type="SUPFAM" id="SSF50978">
    <property type="entry name" value="WD40 repeat-like"/>
    <property type="match status" value="1"/>
</dbReference>
<dbReference type="CDD" id="cd22265">
    <property type="entry name" value="UDM1_RNF168"/>
    <property type="match status" value="1"/>
</dbReference>
<evidence type="ECO:0000313" key="3">
    <source>
        <dbReference type="Proteomes" id="UP000002630"/>
    </source>
</evidence>
<feature type="compositionally biased region" description="Basic and acidic residues" evidence="1">
    <location>
        <begin position="2385"/>
        <end position="2397"/>
    </location>
</feature>
<dbReference type="Proteomes" id="UP000002630">
    <property type="component" value="Linkage Group LG07"/>
</dbReference>
<reference evidence="2 3" key="1">
    <citation type="journal article" date="2010" name="Nature">
        <title>The Ectocarpus genome and the independent evolution of multicellularity in brown algae.</title>
        <authorList>
            <person name="Cock J.M."/>
            <person name="Sterck L."/>
            <person name="Rouze P."/>
            <person name="Scornet D."/>
            <person name="Allen A.E."/>
            <person name="Amoutzias G."/>
            <person name="Anthouard V."/>
            <person name="Artiguenave F."/>
            <person name="Aury J.M."/>
            <person name="Badger J.H."/>
            <person name="Beszteri B."/>
            <person name="Billiau K."/>
            <person name="Bonnet E."/>
            <person name="Bothwell J.H."/>
            <person name="Bowler C."/>
            <person name="Boyen C."/>
            <person name="Brownlee C."/>
            <person name="Carrano C.J."/>
            <person name="Charrier B."/>
            <person name="Cho G.Y."/>
            <person name="Coelho S.M."/>
            <person name="Collen J."/>
            <person name="Corre E."/>
            <person name="Da Silva C."/>
            <person name="Delage L."/>
            <person name="Delaroque N."/>
            <person name="Dittami S.M."/>
            <person name="Doulbeau S."/>
            <person name="Elias M."/>
            <person name="Farnham G."/>
            <person name="Gachon C.M."/>
            <person name="Gschloessl B."/>
            <person name="Heesch S."/>
            <person name="Jabbari K."/>
            <person name="Jubin C."/>
            <person name="Kawai H."/>
            <person name="Kimura K."/>
            <person name="Kloareg B."/>
            <person name="Kupper F.C."/>
            <person name="Lang D."/>
            <person name="Le Bail A."/>
            <person name="Leblanc C."/>
            <person name="Lerouge P."/>
            <person name="Lohr M."/>
            <person name="Lopez P.J."/>
            <person name="Martens C."/>
            <person name="Maumus F."/>
            <person name="Michel G."/>
            <person name="Miranda-Saavedra D."/>
            <person name="Morales J."/>
            <person name="Moreau H."/>
            <person name="Motomura T."/>
            <person name="Nagasato C."/>
            <person name="Napoli C.A."/>
            <person name="Nelson D.R."/>
            <person name="Nyvall-Collen P."/>
            <person name="Peters A.F."/>
            <person name="Pommier C."/>
            <person name="Potin P."/>
            <person name="Poulain J."/>
            <person name="Quesneville H."/>
            <person name="Read B."/>
            <person name="Rensing S.A."/>
            <person name="Ritter A."/>
            <person name="Rousvoal S."/>
            <person name="Samanta M."/>
            <person name="Samson G."/>
            <person name="Schroeder D.C."/>
            <person name="Segurens B."/>
            <person name="Strittmatter M."/>
            <person name="Tonon T."/>
            <person name="Tregear J.W."/>
            <person name="Valentin K."/>
            <person name="von Dassow P."/>
            <person name="Yamagishi T."/>
            <person name="Van de Peer Y."/>
            <person name="Wincker P."/>
        </authorList>
    </citation>
    <scope>NUCLEOTIDE SEQUENCE [LARGE SCALE GENOMIC DNA]</scope>
    <source>
        <strain evidence="3">Ec32 / CCAP1310/4</strain>
    </source>
</reference>
<feature type="compositionally biased region" description="Basic and acidic residues" evidence="1">
    <location>
        <begin position="976"/>
        <end position="993"/>
    </location>
</feature>
<feature type="compositionally biased region" description="Basic and acidic residues" evidence="1">
    <location>
        <begin position="2235"/>
        <end position="2245"/>
    </location>
</feature>
<feature type="region of interest" description="Disordered" evidence="1">
    <location>
        <begin position="727"/>
        <end position="754"/>
    </location>
</feature>
<protein>
    <submittedName>
        <fullName evidence="2">Uncharacterized protein</fullName>
    </submittedName>
</protein>
<feature type="compositionally biased region" description="Basic and acidic residues" evidence="1">
    <location>
        <begin position="3690"/>
        <end position="3701"/>
    </location>
</feature>
<feature type="region of interest" description="Disordered" evidence="1">
    <location>
        <begin position="505"/>
        <end position="530"/>
    </location>
</feature>
<dbReference type="EMBL" id="FN649732">
    <property type="protein sequence ID" value="CBN73996.1"/>
    <property type="molecule type" value="Genomic_DNA"/>
</dbReference>
<gene>
    <name evidence="2" type="ORF">Esi_0009_0188</name>
</gene>
<feature type="region of interest" description="Disordered" evidence="1">
    <location>
        <begin position="2522"/>
        <end position="2824"/>
    </location>
</feature>
<evidence type="ECO:0000313" key="2">
    <source>
        <dbReference type="EMBL" id="CBN73996.1"/>
    </source>
</evidence>
<evidence type="ECO:0000256" key="1">
    <source>
        <dbReference type="SAM" id="MobiDB-lite"/>
    </source>
</evidence>
<feature type="region of interest" description="Disordered" evidence="1">
    <location>
        <begin position="2174"/>
        <end position="2318"/>
    </location>
</feature>
<feature type="region of interest" description="Disordered" evidence="1">
    <location>
        <begin position="3664"/>
        <end position="3709"/>
    </location>
</feature>
<dbReference type="OrthoDB" id="10468560at2759"/>
<dbReference type="InterPro" id="IPR036322">
    <property type="entry name" value="WD40_repeat_dom_sf"/>
</dbReference>
<proteinExistence type="predicted"/>
<feature type="region of interest" description="Disordered" evidence="1">
    <location>
        <begin position="3120"/>
        <end position="3208"/>
    </location>
</feature>
<dbReference type="InterPro" id="IPR052293">
    <property type="entry name" value="SRRP"/>
</dbReference>
<feature type="compositionally biased region" description="Acidic residues" evidence="1">
    <location>
        <begin position="3024"/>
        <end position="3035"/>
    </location>
</feature>
<feature type="compositionally biased region" description="Basic and acidic residues" evidence="1">
    <location>
        <begin position="2694"/>
        <end position="2824"/>
    </location>
</feature>
<feature type="compositionally biased region" description="Low complexity" evidence="1">
    <location>
        <begin position="956"/>
        <end position="965"/>
    </location>
</feature>
<feature type="compositionally biased region" description="Basic and acidic residues" evidence="1">
    <location>
        <begin position="2459"/>
        <end position="2473"/>
    </location>
</feature>